<evidence type="ECO:0000313" key="3">
    <source>
        <dbReference type="EMBL" id="MBB5065243.1"/>
    </source>
</evidence>
<feature type="compositionally biased region" description="Low complexity" evidence="1">
    <location>
        <begin position="222"/>
        <end position="236"/>
    </location>
</feature>
<dbReference type="Proteomes" id="UP000584867">
    <property type="component" value="Unassembled WGS sequence"/>
</dbReference>
<dbReference type="AlphaFoldDB" id="A0A7W7ZSE0"/>
<dbReference type="RefSeq" id="WP_184257772.1">
    <property type="nucleotide sequence ID" value="NZ_JACHIO010000015.1"/>
</dbReference>
<evidence type="ECO:0008006" key="5">
    <source>
        <dbReference type="Google" id="ProtNLM"/>
    </source>
</evidence>
<comment type="caution">
    <text evidence="3">The sequence shown here is derived from an EMBL/GenBank/DDBJ whole genome shotgun (WGS) entry which is preliminary data.</text>
</comment>
<dbReference type="Gene3D" id="3.30.70.60">
    <property type="match status" value="1"/>
</dbReference>
<proteinExistence type="predicted"/>
<gene>
    <name evidence="3" type="ORF">HDF15_003606</name>
</gene>
<evidence type="ECO:0000313" key="4">
    <source>
        <dbReference type="Proteomes" id="UP000584867"/>
    </source>
</evidence>
<evidence type="ECO:0000256" key="2">
    <source>
        <dbReference type="SAM" id="Phobius"/>
    </source>
</evidence>
<name>A0A7W7ZSE0_9BACT</name>
<sequence length="245" mass="26580">MSTTAIVPPNQSSFLRQVPQLTARARALITTMNLHYAGVAVLVILDLYLIIHLVLVGQALKAHNEEALAQQGIALKTAELQAKPLRGLDAKLVDSTKVADAFYAKRLPYATSQVAAEVGALTHREGVRWSRAQYSYTPALSGADALTEMHVDASVSGDYRPIVQFINAVERDKMFFVINGINLTGQQTGQVNLRIRLTTWLRQPNGDDMTADLPIPNDSKSAVEPEPVPVTAPATPNFAARGGKR</sequence>
<keyword evidence="2" id="KW-0812">Transmembrane</keyword>
<keyword evidence="2" id="KW-0472">Membrane</keyword>
<dbReference type="InterPro" id="IPR014717">
    <property type="entry name" value="Transl_elong_EF1B/ribsomal_bS6"/>
</dbReference>
<feature type="region of interest" description="Disordered" evidence="1">
    <location>
        <begin position="206"/>
        <end position="245"/>
    </location>
</feature>
<protein>
    <recommendedName>
        <fullName evidence="5">Fimbrial assembly family protein</fullName>
    </recommendedName>
</protein>
<accession>A0A7W7ZSE0</accession>
<dbReference type="EMBL" id="JACHIO010000015">
    <property type="protein sequence ID" value="MBB5065243.1"/>
    <property type="molecule type" value="Genomic_DNA"/>
</dbReference>
<feature type="transmembrane region" description="Helical" evidence="2">
    <location>
        <begin position="34"/>
        <end position="56"/>
    </location>
</feature>
<organism evidence="3 4">
    <name type="scientific">Granulicella mallensis</name>
    <dbReference type="NCBI Taxonomy" id="940614"/>
    <lineage>
        <taxon>Bacteria</taxon>
        <taxon>Pseudomonadati</taxon>
        <taxon>Acidobacteriota</taxon>
        <taxon>Terriglobia</taxon>
        <taxon>Terriglobales</taxon>
        <taxon>Acidobacteriaceae</taxon>
        <taxon>Granulicella</taxon>
    </lineage>
</organism>
<keyword evidence="2" id="KW-1133">Transmembrane helix</keyword>
<evidence type="ECO:0000256" key="1">
    <source>
        <dbReference type="SAM" id="MobiDB-lite"/>
    </source>
</evidence>
<reference evidence="3 4" key="1">
    <citation type="submission" date="2020-08" db="EMBL/GenBank/DDBJ databases">
        <title>Genomic Encyclopedia of Type Strains, Phase IV (KMG-V): Genome sequencing to study the core and pangenomes of soil and plant-associated prokaryotes.</title>
        <authorList>
            <person name="Whitman W."/>
        </authorList>
    </citation>
    <scope>NUCLEOTIDE SEQUENCE [LARGE SCALE GENOMIC DNA]</scope>
    <source>
        <strain evidence="3 4">X5P3</strain>
    </source>
</reference>